<reference evidence="1" key="1">
    <citation type="journal article" date="2015" name="Genome Biol. Evol.">
        <title>Organellar Genomes of White Spruce (Picea glauca): Assembly and Annotation.</title>
        <authorList>
            <person name="Jackman S.D."/>
            <person name="Warren R.L."/>
            <person name="Gibb E.A."/>
            <person name="Vandervalk B.P."/>
            <person name="Mohamadi H."/>
            <person name="Chu J."/>
            <person name="Raymond A."/>
            <person name="Pleasance S."/>
            <person name="Coope R."/>
            <person name="Wildung M.R."/>
            <person name="Ritland C.E."/>
            <person name="Bousquet J."/>
            <person name="Jones S.J."/>
            <person name="Bohlmann J."/>
            <person name="Birol I."/>
        </authorList>
    </citation>
    <scope>NUCLEOTIDE SEQUENCE [LARGE SCALE GENOMIC DNA]</scope>
    <source>
        <tissue evidence="1">Flushing bud</tissue>
    </source>
</reference>
<comment type="caution">
    <text evidence="1">The sequence shown here is derived from an EMBL/GenBank/DDBJ whole genome shotgun (WGS) entry which is preliminary data.</text>
</comment>
<gene>
    <name evidence="1" type="ORF">ABT39_MTgene3330</name>
</gene>
<protein>
    <submittedName>
        <fullName evidence="1">Uncharacterized protein</fullName>
    </submittedName>
</protein>
<organism evidence="1">
    <name type="scientific">Picea glauca</name>
    <name type="common">White spruce</name>
    <name type="synonym">Pinus glauca</name>
    <dbReference type="NCBI Taxonomy" id="3330"/>
    <lineage>
        <taxon>Eukaryota</taxon>
        <taxon>Viridiplantae</taxon>
        <taxon>Streptophyta</taxon>
        <taxon>Embryophyta</taxon>
        <taxon>Tracheophyta</taxon>
        <taxon>Spermatophyta</taxon>
        <taxon>Pinopsida</taxon>
        <taxon>Pinidae</taxon>
        <taxon>Conifers I</taxon>
        <taxon>Pinales</taxon>
        <taxon>Pinaceae</taxon>
        <taxon>Picea</taxon>
    </lineage>
</organism>
<sequence length="71" mass="7409">MGEVTALNHLLVRLGKPDQQVLGKLKLVRMQVDLVLASLLLLLPLPSIARGAASAAIYYGTRTSGSPTGPG</sequence>
<name>A0A101M376_PICGL</name>
<dbReference type="EMBL" id="LKAM01000002">
    <property type="protein sequence ID" value="KUM50102.1"/>
    <property type="molecule type" value="Genomic_DNA"/>
</dbReference>
<keyword evidence="1" id="KW-0496">Mitochondrion</keyword>
<evidence type="ECO:0000313" key="1">
    <source>
        <dbReference type="EMBL" id="KUM50102.1"/>
    </source>
</evidence>
<proteinExistence type="predicted"/>
<accession>A0A101M376</accession>
<dbReference type="AlphaFoldDB" id="A0A101M376"/>
<geneLocation type="mitochondrion" evidence="1"/>